<feature type="transmembrane region" description="Helical" evidence="2">
    <location>
        <begin position="137"/>
        <end position="158"/>
    </location>
</feature>
<feature type="transmembrane region" description="Helical" evidence="2">
    <location>
        <begin position="178"/>
        <end position="203"/>
    </location>
</feature>
<dbReference type="EMBL" id="JACAZH010000002">
    <property type="protein sequence ID" value="KAF7374919.1"/>
    <property type="molecule type" value="Genomic_DNA"/>
</dbReference>
<accession>A0A8H7DGU2</accession>
<keyword evidence="2" id="KW-0812">Transmembrane</keyword>
<feature type="region of interest" description="Disordered" evidence="1">
    <location>
        <begin position="295"/>
        <end position="358"/>
    </location>
</feature>
<evidence type="ECO:0000313" key="4">
    <source>
        <dbReference type="Proteomes" id="UP000623467"/>
    </source>
</evidence>
<evidence type="ECO:0000313" key="3">
    <source>
        <dbReference type="EMBL" id="KAF7374919.1"/>
    </source>
</evidence>
<gene>
    <name evidence="3" type="ORF">MSAN_00378000</name>
</gene>
<reference evidence="3" key="1">
    <citation type="submission" date="2020-05" db="EMBL/GenBank/DDBJ databases">
        <title>Mycena genomes resolve the evolution of fungal bioluminescence.</title>
        <authorList>
            <person name="Tsai I.J."/>
        </authorList>
    </citation>
    <scope>NUCLEOTIDE SEQUENCE</scope>
    <source>
        <strain evidence="3">160909Yilan</strain>
    </source>
</reference>
<feature type="transmembrane region" description="Helical" evidence="2">
    <location>
        <begin position="112"/>
        <end position="130"/>
    </location>
</feature>
<evidence type="ECO:0000256" key="2">
    <source>
        <dbReference type="SAM" id="Phobius"/>
    </source>
</evidence>
<protein>
    <submittedName>
        <fullName evidence="3">Uncharacterized protein</fullName>
    </submittedName>
</protein>
<organism evidence="3 4">
    <name type="scientific">Mycena sanguinolenta</name>
    <dbReference type="NCBI Taxonomy" id="230812"/>
    <lineage>
        <taxon>Eukaryota</taxon>
        <taxon>Fungi</taxon>
        <taxon>Dikarya</taxon>
        <taxon>Basidiomycota</taxon>
        <taxon>Agaricomycotina</taxon>
        <taxon>Agaricomycetes</taxon>
        <taxon>Agaricomycetidae</taxon>
        <taxon>Agaricales</taxon>
        <taxon>Marasmiineae</taxon>
        <taxon>Mycenaceae</taxon>
        <taxon>Mycena</taxon>
    </lineage>
</organism>
<comment type="caution">
    <text evidence="3">The sequence shown here is derived from an EMBL/GenBank/DDBJ whole genome shotgun (WGS) entry which is preliminary data.</text>
</comment>
<evidence type="ECO:0000256" key="1">
    <source>
        <dbReference type="SAM" id="MobiDB-lite"/>
    </source>
</evidence>
<name>A0A8H7DGU2_9AGAR</name>
<keyword evidence="2" id="KW-0472">Membrane</keyword>
<feature type="transmembrane region" description="Helical" evidence="2">
    <location>
        <begin position="63"/>
        <end position="92"/>
    </location>
</feature>
<dbReference type="Proteomes" id="UP000623467">
    <property type="component" value="Unassembled WGS sequence"/>
</dbReference>
<proteinExistence type="predicted"/>
<keyword evidence="2" id="KW-1133">Transmembrane helix</keyword>
<feature type="compositionally biased region" description="Polar residues" evidence="1">
    <location>
        <begin position="295"/>
        <end position="308"/>
    </location>
</feature>
<keyword evidence="4" id="KW-1185">Reference proteome</keyword>
<feature type="compositionally biased region" description="Basic and acidic residues" evidence="1">
    <location>
        <begin position="327"/>
        <end position="358"/>
    </location>
</feature>
<dbReference type="OrthoDB" id="3186354at2759"/>
<dbReference type="AlphaFoldDB" id="A0A8H7DGU2"/>
<feature type="transmembrane region" description="Helical" evidence="2">
    <location>
        <begin position="224"/>
        <end position="246"/>
    </location>
</feature>
<sequence>MAKEKFEFELPTPLDVVQQRSSSQLTLAQGRMFGAVYESMLFGISFSDIPREKKTTLSQRIRLGVVCVVFLLCAAHLAAVMRGLYLAFFVSSVGPDTFYLDHTQPVDLTQKAVYAVATFFADGLLIYRAFVIFGGKWLVVVVPLMSLAATVGLWAALIHGYAQQATGTILFPHPIAQLAVASFAMSFVTNVMITILICVRIWLAMRRFKETGISTSFYKRFLMFTVESGLLYPLVLLITGVFFALGNNDLEILSGSNTQVLGIVPIMLSLQLRLNLSAYDNVTAGTKVGTLQFNSDVPSSDPSGQTSHWDVELDGGRSVTRPRRKPVKLDAHSSSHGETMEDSVHSEIKRELSRDDEP</sequence>